<evidence type="ECO:0000256" key="6">
    <source>
        <dbReference type="SAM" id="MobiDB-lite"/>
    </source>
</evidence>
<feature type="compositionally biased region" description="Basic and acidic residues" evidence="6">
    <location>
        <begin position="1"/>
        <end position="11"/>
    </location>
</feature>
<keyword evidence="3 7" id="KW-1133">Transmembrane helix</keyword>
<feature type="compositionally biased region" description="Low complexity" evidence="6">
    <location>
        <begin position="20"/>
        <end position="49"/>
    </location>
</feature>
<evidence type="ECO:0000256" key="5">
    <source>
        <dbReference type="SAM" id="Coils"/>
    </source>
</evidence>
<dbReference type="InterPro" id="IPR019133">
    <property type="entry name" value="MIC60"/>
</dbReference>
<gene>
    <name evidence="8" type="ORF">EOW66_07750</name>
</gene>
<dbReference type="RefSeq" id="WP_128155855.1">
    <property type="nucleotide sequence ID" value="NZ_JBHSOM010000020.1"/>
</dbReference>
<comment type="subcellular location">
    <subcellularLocation>
        <location evidence="1">Membrane</location>
    </subcellularLocation>
</comment>
<protein>
    <recommendedName>
        <fullName evidence="10">Mitochondrial inner membrane protein</fullName>
    </recommendedName>
</protein>
<evidence type="ECO:0000256" key="3">
    <source>
        <dbReference type="ARBA" id="ARBA00022989"/>
    </source>
</evidence>
<name>A0A3S3MQI5_9RHOB</name>
<proteinExistence type="predicted"/>
<dbReference type="Gene3D" id="1.10.287.1490">
    <property type="match status" value="1"/>
</dbReference>
<keyword evidence="4 7" id="KW-0472">Membrane</keyword>
<dbReference type="AlphaFoldDB" id="A0A3S3MQI5"/>
<reference evidence="8 9" key="2">
    <citation type="submission" date="2019-01" db="EMBL/GenBank/DDBJ databases">
        <title>Sinorhodobacter populi sp. nov. isolated from the symptomatic bark tissue of Populus euramericana canker.</title>
        <authorList>
            <person name="Xu G."/>
        </authorList>
    </citation>
    <scope>NUCLEOTIDE SEQUENCE [LARGE SCALE GENOMIC DNA]</scope>
    <source>
        <strain evidence="8 9">CGMCC 1.12963</strain>
    </source>
</reference>
<evidence type="ECO:0000256" key="4">
    <source>
        <dbReference type="ARBA" id="ARBA00023136"/>
    </source>
</evidence>
<accession>A0A3S3MQI5</accession>
<evidence type="ECO:0000313" key="8">
    <source>
        <dbReference type="EMBL" id="RWR52561.1"/>
    </source>
</evidence>
<sequence length="409" mass="40863">MAHTEHEKSETAEASVAQDTPETVAPVEEAEVVEATVEEPVAPAASAAKFEPEPEPEPTPARVAPTPRRGGFVPLFLGGVIAAALGAGATVWALPNLPPQLAAMIPMGTDRTAALEAEIAASNAKLDTLTAELKTLKSATPPPPDLSGVQAALDETGSATRAMQETLSALETRVTALENRPAAAVAGGSAPVDLSGIQAQIDTLRAEMATGGPAEAAAREQIAAAVAAAQAQIGAVRDEAGKLSAGAEAAAQRAVAQAAVARVAAAFESGAPMAPALADAQAAGLTVPAVLAADVPTLSALQSAFPEAARAGLAASRKAAPGQTLGARFKAFFMAQTGARSLAPRAGEDADAVLSRAQAAVDAGDLVTAMTEISALPQAGQAVMTGWLTQAQKRLDAAQAVTELAQSVK</sequence>
<evidence type="ECO:0000256" key="1">
    <source>
        <dbReference type="ARBA" id="ARBA00004370"/>
    </source>
</evidence>
<organism evidence="8 9">
    <name type="scientific">Paenirhodobacter huangdaonensis</name>
    <dbReference type="NCBI Taxonomy" id="2501515"/>
    <lineage>
        <taxon>Bacteria</taxon>
        <taxon>Pseudomonadati</taxon>
        <taxon>Pseudomonadota</taxon>
        <taxon>Alphaproteobacteria</taxon>
        <taxon>Rhodobacterales</taxon>
        <taxon>Rhodobacter group</taxon>
        <taxon>Paenirhodobacter</taxon>
    </lineage>
</organism>
<reference evidence="9" key="1">
    <citation type="submission" date="2019-01" db="EMBL/GenBank/DDBJ databases">
        <title>Sinorhodobacter populi sp. nov. isolated from the symptomatic bark tissue of Populus euramericana canker.</title>
        <authorList>
            <person name="Li Y."/>
        </authorList>
    </citation>
    <scope>NUCLEOTIDE SEQUENCE [LARGE SCALE GENOMIC DNA]</scope>
    <source>
        <strain evidence="9">CGMCC 1.12963</strain>
    </source>
</reference>
<evidence type="ECO:0000256" key="2">
    <source>
        <dbReference type="ARBA" id="ARBA00022692"/>
    </source>
</evidence>
<keyword evidence="2 7" id="KW-0812">Transmembrane</keyword>
<dbReference type="EMBL" id="SAVA01000004">
    <property type="protein sequence ID" value="RWR52561.1"/>
    <property type="molecule type" value="Genomic_DNA"/>
</dbReference>
<evidence type="ECO:0000313" key="9">
    <source>
        <dbReference type="Proteomes" id="UP000288071"/>
    </source>
</evidence>
<keyword evidence="5" id="KW-0175">Coiled coil</keyword>
<feature type="region of interest" description="Disordered" evidence="6">
    <location>
        <begin position="1"/>
        <end position="68"/>
    </location>
</feature>
<feature type="transmembrane region" description="Helical" evidence="7">
    <location>
        <begin position="72"/>
        <end position="94"/>
    </location>
</feature>
<dbReference type="Pfam" id="PF09731">
    <property type="entry name" value="Mitofilin"/>
    <property type="match status" value="1"/>
</dbReference>
<dbReference type="Proteomes" id="UP000288071">
    <property type="component" value="Unassembled WGS sequence"/>
</dbReference>
<evidence type="ECO:0000256" key="7">
    <source>
        <dbReference type="SAM" id="Phobius"/>
    </source>
</evidence>
<comment type="caution">
    <text evidence="8">The sequence shown here is derived from an EMBL/GenBank/DDBJ whole genome shotgun (WGS) entry which is preliminary data.</text>
</comment>
<feature type="coiled-coil region" evidence="5">
    <location>
        <begin position="112"/>
        <end position="180"/>
    </location>
</feature>
<evidence type="ECO:0008006" key="10">
    <source>
        <dbReference type="Google" id="ProtNLM"/>
    </source>
</evidence>
<dbReference type="GO" id="GO:0016020">
    <property type="term" value="C:membrane"/>
    <property type="evidence" value="ECO:0007669"/>
    <property type="project" value="UniProtKB-SubCell"/>
</dbReference>
<keyword evidence="9" id="KW-1185">Reference proteome</keyword>